<name>A0AAW9VDP8_9GAMM</name>
<dbReference type="Proteomes" id="UP000449944">
    <property type="component" value="Unassembled WGS sequence"/>
</dbReference>
<dbReference type="EMBL" id="WLUB01000053">
    <property type="protein sequence ID" value="MTC36154.1"/>
    <property type="molecule type" value="Genomic_DNA"/>
</dbReference>
<gene>
    <name evidence="1" type="ORF">GKR67_16315</name>
</gene>
<organism evidence="1 2">
    <name type="scientific">Providencia alcalifaciens</name>
    <dbReference type="NCBI Taxonomy" id="126385"/>
    <lineage>
        <taxon>Bacteria</taxon>
        <taxon>Pseudomonadati</taxon>
        <taxon>Pseudomonadota</taxon>
        <taxon>Gammaproteobacteria</taxon>
        <taxon>Enterobacterales</taxon>
        <taxon>Morganellaceae</taxon>
        <taxon>Providencia</taxon>
    </lineage>
</organism>
<evidence type="ECO:0000313" key="1">
    <source>
        <dbReference type="EMBL" id="MTC36154.1"/>
    </source>
</evidence>
<evidence type="ECO:0008006" key="3">
    <source>
        <dbReference type="Google" id="ProtNLM"/>
    </source>
</evidence>
<dbReference type="AlphaFoldDB" id="A0AAW9VDP8"/>
<comment type="caution">
    <text evidence="1">The sequence shown here is derived from an EMBL/GenBank/DDBJ whole genome shotgun (WGS) entry which is preliminary data.</text>
</comment>
<accession>A0AAW9VDP8</accession>
<sequence>MNIDKYKLYLAQSQAGIARYLKDENGWSEANETLKTAYGVKYERKAEIHKTANIRLTARIWHD</sequence>
<proteinExistence type="predicted"/>
<protein>
    <recommendedName>
        <fullName evidence="3">Host cell division inhibitory peptide Kil</fullName>
    </recommendedName>
</protein>
<evidence type="ECO:0000313" key="2">
    <source>
        <dbReference type="Proteomes" id="UP000449944"/>
    </source>
</evidence>
<reference evidence="1 2" key="1">
    <citation type="submission" date="2019-10" db="EMBL/GenBank/DDBJ databases">
        <title>Comparative genomic analysis of Providencia.</title>
        <authorList>
            <person name="Yuan C."/>
            <person name="Wei Y."/>
            <person name="Yin Z."/>
        </authorList>
    </citation>
    <scope>NUCLEOTIDE SEQUENCE [LARGE SCALE GENOMIC DNA]</scope>
    <source>
        <strain evidence="2">wls1934</strain>
    </source>
</reference>